<gene>
    <name evidence="1" type="ORF">LVIROSA_LOCUS15232</name>
</gene>
<reference evidence="1 2" key="1">
    <citation type="submission" date="2022-01" db="EMBL/GenBank/DDBJ databases">
        <authorList>
            <person name="Xiong W."/>
            <person name="Schranz E."/>
        </authorList>
    </citation>
    <scope>NUCLEOTIDE SEQUENCE [LARGE SCALE GENOMIC DNA]</scope>
</reference>
<dbReference type="AlphaFoldDB" id="A0AAU9MK35"/>
<proteinExistence type="predicted"/>
<evidence type="ECO:0000313" key="2">
    <source>
        <dbReference type="Proteomes" id="UP001157418"/>
    </source>
</evidence>
<keyword evidence="2" id="KW-1185">Reference proteome</keyword>
<dbReference type="EMBL" id="CAKMRJ010002223">
    <property type="protein sequence ID" value="CAH1428288.1"/>
    <property type="molecule type" value="Genomic_DNA"/>
</dbReference>
<sequence length="134" mass="15858">MHKNRFIRGSPPRSRQIHEPIIDSIPQINKSNRCLKNHSDPCTRPPLREMRKHAVERSQCQLVDLTLVDFANHELLLYIADRENWRMQRGCLWVHCKKLKKVLGKGILMLLLHVTTWLSCIELKRHLIKLNHCT</sequence>
<name>A0AAU9MK35_9ASTR</name>
<organism evidence="1 2">
    <name type="scientific">Lactuca virosa</name>
    <dbReference type="NCBI Taxonomy" id="75947"/>
    <lineage>
        <taxon>Eukaryota</taxon>
        <taxon>Viridiplantae</taxon>
        <taxon>Streptophyta</taxon>
        <taxon>Embryophyta</taxon>
        <taxon>Tracheophyta</taxon>
        <taxon>Spermatophyta</taxon>
        <taxon>Magnoliopsida</taxon>
        <taxon>eudicotyledons</taxon>
        <taxon>Gunneridae</taxon>
        <taxon>Pentapetalae</taxon>
        <taxon>asterids</taxon>
        <taxon>campanulids</taxon>
        <taxon>Asterales</taxon>
        <taxon>Asteraceae</taxon>
        <taxon>Cichorioideae</taxon>
        <taxon>Cichorieae</taxon>
        <taxon>Lactucinae</taxon>
        <taxon>Lactuca</taxon>
    </lineage>
</organism>
<comment type="caution">
    <text evidence="1">The sequence shown here is derived from an EMBL/GenBank/DDBJ whole genome shotgun (WGS) entry which is preliminary data.</text>
</comment>
<evidence type="ECO:0000313" key="1">
    <source>
        <dbReference type="EMBL" id="CAH1428288.1"/>
    </source>
</evidence>
<accession>A0AAU9MK35</accession>
<protein>
    <submittedName>
        <fullName evidence="1">Uncharacterized protein</fullName>
    </submittedName>
</protein>
<dbReference type="Proteomes" id="UP001157418">
    <property type="component" value="Unassembled WGS sequence"/>
</dbReference>